<evidence type="ECO:0000256" key="1">
    <source>
        <dbReference type="SAM" id="MobiDB-lite"/>
    </source>
</evidence>
<dbReference type="AlphaFoldDB" id="A0A8B7N2A2"/>
<protein>
    <submittedName>
        <fullName evidence="4">Uncharacterized protein LOC108665461</fullName>
    </submittedName>
</protein>
<organism evidence="3 4">
    <name type="scientific">Hyalella azteca</name>
    <name type="common">Amphipod</name>
    <dbReference type="NCBI Taxonomy" id="294128"/>
    <lineage>
        <taxon>Eukaryota</taxon>
        <taxon>Metazoa</taxon>
        <taxon>Ecdysozoa</taxon>
        <taxon>Arthropoda</taxon>
        <taxon>Crustacea</taxon>
        <taxon>Multicrustacea</taxon>
        <taxon>Malacostraca</taxon>
        <taxon>Eumalacostraca</taxon>
        <taxon>Peracarida</taxon>
        <taxon>Amphipoda</taxon>
        <taxon>Senticaudata</taxon>
        <taxon>Talitrida</taxon>
        <taxon>Talitroidea</taxon>
        <taxon>Hyalellidae</taxon>
        <taxon>Hyalella</taxon>
    </lineage>
</organism>
<evidence type="ECO:0000313" key="3">
    <source>
        <dbReference type="Proteomes" id="UP000694843"/>
    </source>
</evidence>
<dbReference type="SUPFAM" id="SSF49265">
    <property type="entry name" value="Fibronectin type III"/>
    <property type="match status" value="1"/>
</dbReference>
<dbReference type="Gene3D" id="2.60.40.10">
    <property type="entry name" value="Immunoglobulins"/>
    <property type="match status" value="1"/>
</dbReference>
<name>A0A8B7N2A2_HYAAZ</name>
<feature type="region of interest" description="Disordered" evidence="1">
    <location>
        <begin position="268"/>
        <end position="323"/>
    </location>
</feature>
<evidence type="ECO:0000313" key="4">
    <source>
        <dbReference type="RefSeq" id="XP_018007705.1"/>
    </source>
</evidence>
<dbReference type="KEGG" id="hazt:108665461"/>
<feature type="compositionally biased region" description="Low complexity" evidence="1">
    <location>
        <begin position="276"/>
        <end position="286"/>
    </location>
</feature>
<evidence type="ECO:0000259" key="2">
    <source>
        <dbReference type="PROSITE" id="PS50853"/>
    </source>
</evidence>
<dbReference type="GeneID" id="108665461"/>
<feature type="compositionally biased region" description="Basic residues" evidence="1">
    <location>
        <begin position="293"/>
        <end position="313"/>
    </location>
</feature>
<accession>A0A8B7N2A2</accession>
<dbReference type="RefSeq" id="XP_018007705.1">
    <property type="nucleotide sequence ID" value="XM_018152216.2"/>
</dbReference>
<dbReference type="InterPro" id="IPR003961">
    <property type="entry name" value="FN3_dom"/>
</dbReference>
<feature type="domain" description="Fibronectin type-III" evidence="2">
    <location>
        <begin position="156"/>
        <end position="255"/>
    </location>
</feature>
<gene>
    <name evidence="4" type="primary">LOC108665461</name>
</gene>
<dbReference type="InterPro" id="IPR036116">
    <property type="entry name" value="FN3_sf"/>
</dbReference>
<dbReference type="Proteomes" id="UP000694843">
    <property type="component" value="Unplaced"/>
</dbReference>
<sequence length="343" mass="37624">MFRNGRSKHHTSVERRILMDHKWAFSFLLIAALHPIAGVKSYSRDPGPSFKGADASLMSCGPEKQADALSKCANDLCSVTREVTMLPSGEELCGYVILNILPELDLEEDESFVALKRAKRELPACTTCTTEEYLLDSAGKILRGPKIRTEIIKTSAPSAVEFQASFEATQGIVMSWETPHTVCNISRYQISYSVLDLNDPQQPKTTQSINLDTHYSNYILDNVKHNSLYEVCMIAVAVGEASGPETCKSIVIPKLVAPDVGSLSHTEENVSTTAAVQPSNVPVVDDSSSEKKKTMKKKKKPEKKRKHKKKKPNQSKSNSNGVNPLPVQGLMIAAIVLLTAVLL</sequence>
<keyword evidence="3" id="KW-1185">Reference proteome</keyword>
<dbReference type="InterPro" id="IPR013783">
    <property type="entry name" value="Ig-like_fold"/>
</dbReference>
<dbReference type="PROSITE" id="PS50853">
    <property type="entry name" value="FN3"/>
    <property type="match status" value="1"/>
</dbReference>
<reference evidence="4" key="1">
    <citation type="submission" date="2025-08" db="UniProtKB">
        <authorList>
            <consortium name="RefSeq"/>
        </authorList>
    </citation>
    <scope>IDENTIFICATION</scope>
    <source>
        <tissue evidence="4">Whole organism</tissue>
    </source>
</reference>
<proteinExistence type="predicted"/>